<dbReference type="InterPro" id="IPR008493">
    <property type="entry name" value="Hikeshi-like_N"/>
</dbReference>
<dbReference type="GO" id="GO:0006606">
    <property type="term" value="P:protein import into nucleus"/>
    <property type="evidence" value="ECO:0007669"/>
    <property type="project" value="TreeGrafter"/>
</dbReference>
<dbReference type="Proteomes" id="UP000800235">
    <property type="component" value="Unassembled WGS sequence"/>
</dbReference>
<feature type="domain" description="Hikeshi-like C-terminal" evidence="3">
    <location>
        <begin position="163"/>
        <end position="218"/>
    </location>
</feature>
<reference evidence="4" key="1">
    <citation type="journal article" date="2020" name="Stud. Mycol.">
        <title>101 Dothideomycetes genomes: a test case for predicting lifestyles and emergence of pathogens.</title>
        <authorList>
            <person name="Haridas S."/>
            <person name="Albert R."/>
            <person name="Binder M."/>
            <person name="Bloem J."/>
            <person name="Labutti K."/>
            <person name="Salamov A."/>
            <person name="Andreopoulos B."/>
            <person name="Baker S."/>
            <person name="Barry K."/>
            <person name="Bills G."/>
            <person name="Bluhm B."/>
            <person name="Cannon C."/>
            <person name="Castanera R."/>
            <person name="Culley D."/>
            <person name="Daum C."/>
            <person name="Ezra D."/>
            <person name="Gonzalez J."/>
            <person name="Henrissat B."/>
            <person name="Kuo A."/>
            <person name="Liang C."/>
            <person name="Lipzen A."/>
            <person name="Lutzoni F."/>
            <person name="Magnuson J."/>
            <person name="Mondo S."/>
            <person name="Nolan M."/>
            <person name="Ohm R."/>
            <person name="Pangilinan J."/>
            <person name="Park H.-J."/>
            <person name="Ramirez L."/>
            <person name="Alfaro M."/>
            <person name="Sun H."/>
            <person name="Tritt A."/>
            <person name="Yoshinaga Y."/>
            <person name="Zwiers L.-H."/>
            <person name="Turgeon B."/>
            <person name="Goodwin S."/>
            <person name="Spatafora J."/>
            <person name="Crous P."/>
            <person name="Grigoriev I."/>
        </authorList>
    </citation>
    <scope>NUCLEOTIDE SEQUENCE</scope>
    <source>
        <strain evidence="4">CBS 130266</strain>
    </source>
</reference>
<evidence type="ECO:0000313" key="4">
    <source>
        <dbReference type="EMBL" id="KAF2423667.1"/>
    </source>
</evidence>
<keyword evidence="5" id="KW-1185">Reference proteome</keyword>
<gene>
    <name evidence="4" type="ORF">EJ08DRAFT_664252</name>
</gene>
<dbReference type="Pfam" id="PF21057">
    <property type="entry name" value="Hikeshi-like_C"/>
    <property type="match status" value="1"/>
</dbReference>
<dbReference type="PANTHER" id="PTHR12925">
    <property type="entry name" value="HIKESHI FAMILY MEMBER"/>
    <property type="match status" value="1"/>
</dbReference>
<dbReference type="AlphaFoldDB" id="A0A9P4NJD8"/>
<name>A0A9P4NJD8_9PEZI</name>
<dbReference type="InterPro" id="IPR048364">
    <property type="entry name" value="Hikeshi-like_C"/>
</dbReference>
<comment type="similarity">
    <text evidence="1">Belongs to the OPI10 family.</text>
</comment>
<dbReference type="PANTHER" id="PTHR12925:SF0">
    <property type="entry name" value="PROTEIN HIKESHI"/>
    <property type="match status" value="1"/>
</dbReference>
<comment type="caution">
    <text evidence="4">The sequence shown here is derived from an EMBL/GenBank/DDBJ whole genome shotgun (WGS) entry which is preliminary data.</text>
</comment>
<dbReference type="EMBL" id="MU007079">
    <property type="protein sequence ID" value="KAF2423667.1"/>
    <property type="molecule type" value="Genomic_DNA"/>
</dbReference>
<evidence type="ECO:0000256" key="1">
    <source>
        <dbReference type="ARBA" id="ARBA00006623"/>
    </source>
</evidence>
<proteinExistence type="inferred from homology"/>
<organism evidence="4 5">
    <name type="scientific">Tothia fuscella</name>
    <dbReference type="NCBI Taxonomy" id="1048955"/>
    <lineage>
        <taxon>Eukaryota</taxon>
        <taxon>Fungi</taxon>
        <taxon>Dikarya</taxon>
        <taxon>Ascomycota</taxon>
        <taxon>Pezizomycotina</taxon>
        <taxon>Dothideomycetes</taxon>
        <taxon>Pleosporomycetidae</taxon>
        <taxon>Venturiales</taxon>
        <taxon>Cylindrosympodiaceae</taxon>
        <taxon>Tothia</taxon>
    </lineage>
</organism>
<evidence type="ECO:0000259" key="2">
    <source>
        <dbReference type="Pfam" id="PF05603"/>
    </source>
</evidence>
<dbReference type="GO" id="GO:0005634">
    <property type="term" value="C:nucleus"/>
    <property type="evidence" value="ECO:0007669"/>
    <property type="project" value="TreeGrafter"/>
</dbReference>
<dbReference type="OrthoDB" id="10248398at2759"/>
<feature type="domain" description="Hikeshi-like N-terminal" evidence="2">
    <location>
        <begin position="5"/>
        <end position="140"/>
    </location>
</feature>
<accession>A0A9P4NJD8</accession>
<evidence type="ECO:0000259" key="3">
    <source>
        <dbReference type="Pfam" id="PF21057"/>
    </source>
</evidence>
<dbReference type="Pfam" id="PF05603">
    <property type="entry name" value="Hikeshi-like_N"/>
    <property type="match status" value="1"/>
</dbReference>
<evidence type="ECO:0000313" key="5">
    <source>
        <dbReference type="Proteomes" id="UP000800235"/>
    </source>
</evidence>
<dbReference type="InterPro" id="IPR031318">
    <property type="entry name" value="OPI10"/>
</dbReference>
<dbReference type="GO" id="GO:0061608">
    <property type="term" value="F:nuclear import signal receptor activity"/>
    <property type="evidence" value="ECO:0007669"/>
    <property type="project" value="TreeGrafter"/>
</dbReference>
<protein>
    <submittedName>
        <fullName evidence="4">DUF775 domain protein</fullName>
    </submittedName>
</protein>
<sequence length="221" mass="23646">MFGVIISGRPVLTTFDTISPTQAQLTIPTFPPFGHIVVFMLPGATLPEGQSAAVYIRIPPSYEFKLWGELSNTKQSAIFKIRNTSSGNGGNNLGAVDMDAMIDEDAQAKQMGGSVEPVTIGISLEPTVQLEANITAQKAAATASVTGLELVRHTPGAVASQVSTKVLAQRIIANAFNFLASFSSAGSGGNEVVPLKSFQEWWKKFERKVEMDPTFLERGDV</sequence>
<dbReference type="GO" id="GO:0005829">
    <property type="term" value="C:cytosol"/>
    <property type="evidence" value="ECO:0007669"/>
    <property type="project" value="TreeGrafter"/>
</dbReference>